<dbReference type="EMBL" id="FQXE01000002">
    <property type="protein sequence ID" value="SHH07353.1"/>
    <property type="molecule type" value="Genomic_DNA"/>
</dbReference>
<organism evidence="4 5">
    <name type="scientific">Pollutimonas bauzanensis</name>
    <dbReference type="NCBI Taxonomy" id="658167"/>
    <lineage>
        <taxon>Bacteria</taxon>
        <taxon>Pseudomonadati</taxon>
        <taxon>Pseudomonadota</taxon>
        <taxon>Betaproteobacteria</taxon>
        <taxon>Burkholderiales</taxon>
        <taxon>Alcaligenaceae</taxon>
        <taxon>Pollutimonas</taxon>
    </lineage>
</organism>
<dbReference type="Proteomes" id="UP000184226">
    <property type="component" value="Unassembled WGS sequence"/>
</dbReference>
<evidence type="ECO:0000259" key="3">
    <source>
        <dbReference type="SMART" id="SM00912"/>
    </source>
</evidence>
<dbReference type="InterPro" id="IPR011050">
    <property type="entry name" value="Pectin_lyase_fold/virulence"/>
</dbReference>
<dbReference type="RefSeq" id="WP_084135697.1">
    <property type="nucleotide sequence ID" value="NZ_FQXE01000002.1"/>
</dbReference>
<dbReference type="OrthoDB" id="218680at2"/>
<dbReference type="InterPro" id="IPR012334">
    <property type="entry name" value="Pectin_lyas_fold"/>
</dbReference>
<name>A0A1M5Q1K3_9BURK</name>
<keyword evidence="5" id="KW-1185">Reference proteome</keyword>
<evidence type="ECO:0000256" key="1">
    <source>
        <dbReference type="SAM" id="MobiDB-lite"/>
    </source>
</evidence>
<evidence type="ECO:0000313" key="4">
    <source>
        <dbReference type="EMBL" id="SHH07353.1"/>
    </source>
</evidence>
<keyword evidence="2" id="KW-0732">Signal</keyword>
<evidence type="ECO:0000313" key="5">
    <source>
        <dbReference type="Proteomes" id="UP000184226"/>
    </source>
</evidence>
<sequence length="5775" mass="569809">MQRTAVLRPTVLAMSLAALFGSASAARAGGIVPTGQTATQLQVNGDVTNITTGTIKGGAGVNAFSHFDVHRGQTANLVVPDAAKALLNLVYDAPVNINGTVNALKNGRVGGNVIFADPHGMLVGAHGVLNVGSLTVLTPTKRFMDGVIDVAGNVSEVAVSQLLSGQVERAPDSVIHIDGVVNALEKISLQAAKVNVSGKLKAGPDVLHQAAFYGSVNTSDISQAAGMVVSNGEIEIVGDESAVVSGTLDVSRRMAAVNTVDAAPDSSASVAGAEKRGKISVMGGAVQLTKTARLDASGQLGGGSIQVGMATGASGAVVHALDTKVEAGASIAADAIERGDGGDIRIWGDASNQMHGDVSARGGAYAGDGGFVEVSAKQGLRVTGKVNTSAQAGRAGMLLIDPDDLQIVEGDAGSQTANSITVGYLQSLGDTNITLAADKSLTVGDSATGGAADVDLTQSLLTSSNSLTLSAASILMNQGSQIRTGGGSVVMKGTTIEVGAGAAIDTVTAAQAAGRGAGDITLAASQTRSVASDVVAWVTADASVDVYGSLKGNNVNLTADANASNSNADRTLTGIFNNVTTMNLADNDSNLKFSTVIPVSLIFNGAGAGVAVASANASVTVHDGASIAALGDVNLASHAAQTSSIKMTLGGKNQNGTEDLSFAAALIYSSLGGGATATIASGAAVDVGRNLSVKAVNDSKLSAVVKTVSATGNAGFTAVIGTTDLNVAASIDKGAVINLAPGGTVDVVARNNGSYAVSATADTSGSPDARAGVAFALSNLVANVSANLGADIGVAGKQAGNVRVQAENLVSANSVSASTGVSKDTTKIDSPVQPALSGMNNTSLASFLSGATAAAGAPADLNAGFKLGAAVAIGNNELGARAGIGAGANIQSSGDVAVVAHLVDAGIGNSATSTVASANAAGAHPSTDASISAALAVGQYAHTASATIGADAGVQAAHIAVDSAIEVPFSFPLQDEVDQFSWNKLSSYGAVLGAVQGLFATPTSVFTSYAGASGAAVKGALAGALSYFSVANDSTAWVGQNARLTTIGTTDAFKVNLQTDAVDKNGAPVLGLERSYANAVSVMASSDAQAITDTGNINSKGGNVSVGGAGNLVIYANKTLAGVDDGVRIATATGTGVNVRADSTDRSIAIAPSSGAGADYGVNGTLALTQYDNQTRAIVSKLATINAASLTVNAAEHLLVVGIAGALVSSESVAVGAGVAINSISGKTAAGIGDVAALRPDGMTSGVGAAGGDGVTADAVTVRGETSGQIIAVSAAGTKSSASDTESEPDPVKQGKAPSQFDSLFATAVTAANIVGGPLKSSLNAAKDVKGVYDKVSGLFEKKDAPPAADKKITADFGLTVSGSVAMNTSALATSGTIDGAVVNTRRLDVTAGNDTDIVAASGSSARVLAGAKDEGNAHSSGAIAGAVALSIEGNSTTAGIDHSTVNGANHVAIQALNTGQHYSLAAGYGSNTKEAKAANVAGSVSLASIENSASAYLRNSTVHGDALAANNDVTVLALDGVTSFVGGGAMVRGGSAGAGVSVSYASSASTVLAEVDNSMVDSINSMSVLALDPTRLITAAAQVASNGSESGMAGGGSFVYNGIDNVVTARIGGGSSIAASGAVKVVATDDAAAEGLTAPVGRTPTLQVDGQELIDFNQTYVDGQGLPSGSSVYGVAGALETGKTAIGISFVRNSLQTVHDASIANATVSADTVAVTAADHSSVLGISAGVGAGTSDGGFAGMGSGTWNTLGNITIASVGSAGAQDGTTTITTSSAGPDALLVKAYNDGSIFALAGSAGVGRSTANTAGLAVAWNSLSGETTASISNAAVTTAGSNASVQALGLHSISAIAASLAMSPGSLSLGGSFTINDISDTLTASVDTGSSIKGGLTVRAGDSSGGRSAQITALAGGFGVSGNGTAVGAGVSVNNISSTYLARVAASTVTLSDKASLSVTADNSARIFAAALGGVIAQEYAAGASTTTNNIGDTVMAEIDGVTVDLAAPEAATSLRVSANNNALIQALAGGVGVSLGNAGLGAAVAVNRIANAVTAAIRSSTIDAGDVLVSAQSRAEIDSLALGVASATQTGSAAGSVAVNLIDTTVDALIDNSGAGAANSHVKARSNVGVLAASLDAIKSLAGAVSLGLGSTYVSGGASTTVNNINGHTRAVIAGASVDALGYGDGLSVNNGQLKDGDVSLDLSGVTGYVAPTATNNTLSGFMAPAVAADTKLVHGVAVNAASQRTLGSISVTGALNVNPDPNAPSLALSATTTVDYTGGDTSALVKNASINQGAGLAGDAAQQVDISASNHSYGRTIVGAGAGALWGGAGAAVGVETIELQTIAQIADSAVAAASGVRVDARSTAGASFIGVGFAAGTGAFVGTGSVVNFDGKTLAAVDGGTITGGGLDVNANSANRALLIAGGASLGPTVGASGSFAIVNSNQDTRARIGKSAAGKVSTADVGGTVNVQAGSNSNNSLYAASGTLSASFGLGLAAGVAVISNTTSASIENGSEVNAGGKVTVAAADTGDLALGGGTLGIGLSGAGAGATAAVSVVRSQVTAAIDNAAVTGKGVEVDARNSQHAAHTVVAVGVGGAAGVSGTVSVIRVGTGDNDSADTDDTDVNSILSRANAFASSDKAGATNGALSDEELASVSSATQHGIGTDLLSGGGSGSGSESVAMRSGKANSAHAYISGNSHVTTTGAGDLNVAATSATSTTNNVGAIGGGGTVGVGVAVGVTQVYNDVGAVIGPNTHSDVAGALNVAAEAKDGATGKAVDTLIVAGAGAGVATVAVNVGVGWISDNVIANVGGVANVDGAVSVKASDSTTLDARNANVSIGGTAGVGVVVLSAGKSGSTWAALNADNRPSAVLNANSVAVDASSSGRIFTAVYAASGGLYGAVGVNRASSSDSMNVTASIGDGTMVGAYGGVTVQASRTPQVVAEGYGVGLSGGLQVGATETEANVSGATRATVGSNAVFGGIGLDADNQLTFGTLDVIARNLVAANSYSASSTSFASGGALVASINGSSATAGNTGSVTAEVLDNVVLPMSDVTISAEGNSSQYASASGVSVGALGAGGNVARATSDTTTTARLGQGAISAILVDSNNQALAVRGGAIKVLAAGTESNTAWAISGSGGLIAGAAADATTTSRGTTTAEIASGASQYAATLRTDGLLTKVALDYGVTQPLMAGEVVVDARHTGRFFSHSNSIQGSIAGSSGASSYGAVNYKVNARIGDNVRLHAADIDIDALNVVIESGTEPNAEGGSGGVLAGSGVSSVNVIETQSNVSVGANSELAVVGDPITSPGRFSAIAATHIAASDQTSSSGGGAVTGMSSDSKTTVTATNTLKIGKGAALDSVGDLDLGTYSLIDVSNNSYAHGYGLAGASSGSAVSTITSNQSILVDDNATVNAWGDLSIATGRGDQAAYQNSLKANAINAVYSDGAITDATPYARAIIDNIGSVVVNAGAKLTSVRDTLLGALAGVVKTNAQGDGHYRIVGIGTTNSDSATSESGSQSVTMNGSAVAGSRHLASLHIDANGNVTADNVSYTDMASYMPVGQLQDQISRLTALLDQSTDEQTRLEIRGSIDALTALSNTLQGRGLAPTTSVQAVEVGDTMAAAGNIEVNAGTFSGSGSLSAYGGPQILLTNDSSKFLIVDKLFIPNATGGNIKFTGSAKPTASYQANNMQQVGRDQAPSIQIVNNFDAAQSSGVVPSIFLTDTLENRGGSLYIANKYGDLGQFGAISVNQQTILLPNGAYIVDTPLAGKFLGGAPENEYVSSDGTIYQLTPGNLLGGGILGTGLPATANEAVTYVVNYLAGEYGCAGLSSAAFSACLAGNPPAGNASGQTGTGYMYFYPSNFVKGDYGSSSDYIRDYGPDINFYNGRYQYPTVGVRSTTNNIQTLSPQNPSNTVTKVGTTAVINAKFINMNGTLKVGLDTDFSASIAPVMINAGVDANGTPVSVDLIACIDDVTCRPYAAQYRASDGTYKYPSNAVIASDDTLIDVYYNPNTKKLVMDNVSGGGGGSVSLQGAIINTNPGGTANISVSDGYAHVTVRNDTDTALVTRDINTGNGNVGVVKITDTLKTDDEGRALTTWYVYKLGEGTQTYTSATAADYAGLTADVSSAGNTATYNPKTGERYWWTYSAELARSFLNENGASGYFENKVGDWSFVPLPQNQPNTYADIWSLTSGLMNDLSLKDTAFQEKITGSSIGDTYQEGYSANGALTWNWYVPTQVSIQATSSVKADYPINIAFTGANTSGLVDIASKGSVVVGGNIRNGNGLTTIAATGAGATITATSDGSIQTQSLVLNADAGIGDIASPLRATLTLPAEGAPNANSVSAVTRTGDIGLSLDGADAYLSRIATDAGSDVMLRSANSMLALDPGSTLPVVSGRNITLASDDGSIGALNAPLRLNAMSTRLQSGAIAGGIINAAAYGDIALTQIDGDMYIGHVKSDDGDVSLEARLGSIRDGRGMAASDRSAELAEEWDKLNLLDKRTGSSADDITQSAGYASTVAPYQDGVNAQYANYWSLLAMGSLSADGEAFTLSSDGARMMQPQADAAGMTVQAFAQNRYQTLRDYLSQALDGTEPGWQNGYDQNFSYTASAGQIDGMTRGQYWTSDALLYSINNAALAPASGSVTVVDDVNVSGKKVILNAANASASVGELADAVHFDLSSGGASSLSAEQKAALAGASSAGDIINQVFERNGEVDASCSTMDAACRLVAFDVKQTAPIFVNVLGGLSASAGTDIYIQAKDSLPIAGLNAGRDIHLTSMTGMSNVAAEGADAITTGNNLVLQNGVGSIGSADRAMSLAIGGLLEAARSGDASGMGDMYLSALRGDLSFYDLYASRVLSLTTSDTAPGMGNVYSRNAIGGAGVASLAAQYLQFNTTGSVYGFDPSQPLLVNVGGPAQAGYVSGIVGGDLYLGNAFQLGVGRNAVDQPGAAAYLPAEGLRVGGNAHLDSSGSGLVFTGAAQVDGDLTVDHTTHVAFDAAGSLKVNGDMSIDAGSIAMQAGSRAGADGSATWRARSGDISVAYLSGANVALTAANGKILGVSGSPFGMGENVYARDALVINGGASGAMSDGSGIGGEPGGRFIVAAGSIDAATRLGDIALGLVAAGDVAASSVSAATPAGTIDILSSVDFTARRLVSNGGAQSGTDGDTGSDIRLTATGAAAMTLNDINAGRDLIATAANGAILVADNGGLRAARDVRLTVSDGDLRAGTGSAINGGRDAILNIGGALTADSILAGGSATLNAGGALAAARLSANGGIIVNAGAAALGQVSTAAFASLAAKRGGLSVDDLKTIGATAIFASGDARIGTLQVGNAAIDSDMTAHAGGELSMGTGDIWGGLDARSGSLDIGAVRIHRGMSAATDGDMRIGALDVGGNLNLQAGGALTLQSGTAGGAGTLSAANMRLGTMQTGGDTTLTASGDIDYLNLRSGGSINARLAGGLSGAGGGVFTGANDINVTAGQISFDTMVSGRNTTLTAGGDVRANTLATEGSLAINSGGFAGLGEVNVGGAMTLESASGMSIQRGTLNVFNIRSRGNVELGDVGIGSSLTVQADSFTGKLRPTAGRRLTLDVTGYDAGEGGHPMASNVDLKIDAPEAVDFTRLWTKNAMIETNAYHNGIADGYISNVMRYDTPAGRILMNGRDITSVPNVAMQLYEPNQSFLLGQDGNQFYTSALVTQFGPHARNSTDSLGGSRGVTVYDTSADREIGSQLPWFATDSLRYLRKVLHGSMPTGVHPAVAGDPDRPEDYRDGRGIVNTVRDVSMADPASEPYAQ</sequence>
<reference evidence="4 5" key="1">
    <citation type="submission" date="2016-11" db="EMBL/GenBank/DDBJ databases">
        <authorList>
            <person name="Jaros S."/>
            <person name="Januszkiewicz K."/>
            <person name="Wedrychowicz H."/>
        </authorList>
    </citation>
    <scope>NUCLEOTIDE SEQUENCE [LARGE SCALE GENOMIC DNA]</scope>
    <source>
        <strain evidence="4 5">CGMCC 1.10190</strain>
    </source>
</reference>
<dbReference type="NCBIfam" id="TIGR01901">
    <property type="entry name" value="adhes_NPXG"/>
    <property type="match status" value="1"/>
</dbReference>
<proteinExistence type="predicted"/>
<feature type="domain" description="Filamentous haemagglutinin FhaB/tRNA nuclease CdiA-like TPS" evidence="3">
    <location>
        <begin position="23"/>
        <end position="146"/>
    </location>
</feature>
<dbReference type="SMART" id="SM00912">
    <property type="entry name" value="Haemagg_act"/>
    <property type="match status" value="1"/>
</dbReference>
<feature type="signal peptide" evidence="2">
    <location>
        <begin position="1"/>
        <end position="25"/>
    </location>
</feature>
<feature type="chain" id="PRO_5009913077" description="Filamentous haemagglutinin FhaB/tRNA nuclease CdiA-like TPS domain-containing protein" evidence="2">
    <location>
        <begin position="26"/>
        <end position="5775"/>
    </location>
</feature>
<dbReference type="NCBIfam" id="NF012204">
    <property type="entry name" value="adhes_FxxPxG"/>
    <property type="match status" value="1"/>
</dbReference>
<accession>A0A1M5Q1K3</accession>
<dbReference type="InterPro" id="IPR008638">
    <property type="entry name" value="FhaB/CdiA-like_TPS"/>
</dbReference>
<dbReference type="Gene3D" id="2.160.20.10">
    <property type="entry name" value="Single-stranded right-handed beta-helix, Pectin lyase-like"/>
    <property type="match status" value="1"/>
</dbReference>
<protein>
    <recommendedName>
        <fullName evidence="3">Filamentous haemagglutinin FhaB/tRNA nuclease CdiA-like TPS domain-containing protein</fullName>
    </recommendedName>
</protein>
<dbReference type="NCBIfam" id="NF012206">
    <property type="entry name" value="LktA_tand_53"/>
    <property type="match status" value="5"/>
</dbReference>
<dbReference type="SUPFAM" id="SSF51126">
    <property type="entry name" value="Pectin lyase-like"/>
    <property type="match status" value="1"/>
</dbReference>
<dbReference type="STRING" id="658167.SAMN04488135_102114"/>
<gene>
    <name evidence="4" type="ORF">SAMN04488135_102114</name>
</gene>
<evidence type="ECO:0000256" key="2">
    <source>
        <dbReference type="SAM" id="SignalP"/>
    </source>
</evidence>
<dbReference type="InterPro" id="IPR047881">
    <property type="entry name" value="LktA_repeat"/>
</dbReference>
<feature type="region of interest" description="Disordered" evidence="1">
    <location>
        <begin position="1275"/>
        <end position="1298"/>
    </location>
</feature>